<protein>
    <submittedName>
        <fullName evidence="2">Uncharacterized protein</fullName>
    </submittedName>
</protein>
<feature type="compositionally biased region" description="Low complexity" evidence="1">
    <location>
        <begin position="1"/>
        <end position="25"/>
    </location>
</feature>
<evidence type="ECO:0000313" key="2">
    <source>
        <dbReference type="EMBL" id="GAI04248.1"/>
    </source>
</evidence>
<sequence length="40" mass="4271">MLTTKNDGANTGPGTTGTTADAEANQAFRDRNRATRIFDL</sequence>
<reference evidence="2" key="1">
    <citation type="journal article" date="2014" name="Front. Microbiol.">
        <title>High frequency of phylogenetically diverse reductive dehalogenase-homologous genes in deep subseafloor sedimentary metagenomes.</title>
        <authorList>
            <person name="Kawai M."/>
            <person name="Futagami T."/>
            <person name="Toyoda A."/>
            <person name="Takaki Y."/>
            <person name="Nishi S."/>
            <person name="Hori S."/>
            <person name="Arai W."/>
            <person name="Tsubouchi T."/>
            <person name="Morono Y."/>
            <person name="Uchiyama I."/>
            <person name="Ito T."/>
            <person name="Fujiyama A."/>
            <person name="Inagaki F."/>
            <person name="Takami H."/>
        </authorList>
    </citation>
    <scope>NUCLEOTIDE SEQUENCE</scope>
    <source>
        <strain evidence="2">Expedition CK06-06</strain>
    </source>
</reference>
<organism evidence="2">
    <name type="scientific">marine sediment metagenome</name>
    <dbReference type="NCBI Taxonomy" id="412755"/>
    <lineage>
        <taxon>unclassified sequences</taxon>
        <taxon>metagenomes</taxon>
        <taxon>ecological metagenomes</taxon>
    </lineage>
</organism>
<accession>X1KCA2</accession>
<proteinExistence type="predicted"/>
<feature type="region of interest" description="Disordered" evidence="1">
    <location>
        <begin position="1"/>
        <end position="40"/>
    </location>
</feature>
<gene>
    <name evidence="2" type="ORF">S06H3_21245</name>
</gene>
<name>X1KCA2_9ZZZZ</name>
<dbReference type="AlphaFoldDB" id="X1KCA2"/>
<evidence type="ECO:0000256" key="1">
    <source>
        <dbReference type="SAM" id="MobiDB-lite"/>
    </source>
</evidence>
<dbReference type="EMBL" id="BARV01011130">
    <property type="protein sequence ID" value="GAI04248.1"/>
    <property type="molecule type" value="Genomic_DNA"/>
</dbReference>
<feature type="compositionally biased region" description="Basic and acidic residues" evidence="1">
    <location>
        <begin position="28"/>
        <end position="40"/>
    </location>
</feature>
<comment type="caution">
    <text evidence="2">The sequence shown here is derived from an EMBL/GenBank/DDBJ whole genome shotgun (WGS) entry which is preliminary data.</text>
</comment>